<name>A0AAV4IPZ1_9GAST</name>
<organism evidence="1 2">
    <name type="scientific">Elysia marginata</name>
    <dbReference type="NCBI Taxonomy" id="1093978"/>
    <lineage>
        <taxon>Eukaryota</taxon>
        <taxon>Metazoa</taxon>
        <taxon>Spiralia</taxon>
        <taxon>Lophotrochozoa</taxon>
        <taxon>Mollusca</taxon>
        <taxon>Gastropoda</taxon>
        <taxon>Heterobranchia</taxon>
        <taxon>Euthyneura</taxon>
        <taxon>Panpulmonata</taxon>
        <taxon>Sacoglossa</taxon>
        <taxon>Placobranchoidea</taxon>
        <taxon>Plakobranchidae</taxon>
        <taxon>Elysia</taxon>
    </lineage>
</organism>
<proteinExistence type="predicted"/>
<reference evidence="1 2" key="1">
    <citation type="journal article" date="2021" name="Elife">
        <title>Chloroplast acquisition without the gene transfer in kleptoplastic sea slugs, Plakobranchus ocellatus.</title>
        <authorList>
            <person name="Maeda T."/>
            <person name="Takahashi S."/>
            <person name="Yoshida T."/>
            <person name="Shimamura S."/>
            <person name="Takaki Y."/>
            <person name="Nagai Y."/>
            <person name="Toyoda A."/>
            <person name="Suzuki Y."/>
            <person name="Arimoto A."/>
            <person name="Ishii H."/>
            <person name="Satoh N."/>
            <person name="Nishiyama T."/>
            <person name="Hasebe M."/>
            <person name="Maruyama T."/>
            <person name="Minagawa J."/>
            <person name="Obokata J."/>
            <person name="Shigenobu S."/>
        </authorList>
    </citation>
    <scope>NUCLEOTIDE SEQUENCE [LARGE SCALE GENOMIC DNA]</scope>
</reference>
<protein>
    <recommendedName>
        <fullName evidence="3">Secreted protein</fullName>
    </recommendedName>
</protein>
<comment type="caution">
    <text evidence="1">The sequence shown here is derived from an EMBL/GenBank/DDBJ whole genome shotgun (WGS) entry which is preliminary data.</text>
</comment>
<sequence length="73" mass="7808">MSELEILTLASAVSVALLYRASLVAYGARGGHTNGPTSPARSFKVALARRSGAHVTLMADVWMLRVRISPQRA</sequence>
<evidence type="ECO:0000313" key="2">
    <source>
        <dbReference type="Proteomes" id="UP000762676"/>
    </source>
</evidence>
<dbReference type="AlphaFoldDB" id="A0AAV4IPZ1"/>
<keyword evidence="2" id="KW-1185">Reference proteome</keyword>
<evidence type="ECO:0000313" key="1">
    <source>
        <dbReference type="EMBL" id="GFS11995.1"/>
    </source>
</evidence>
<accession>A0AAV4IPZ1</accession>
<dbReference type="EMBL" id="BMAT01006394">
    <property type="protein sequence ID" value="GFS11995.1"/>
    <property type="molecule type" value="Genomic_DNA"/>
</dbReference>
<evidence type="ECO:0008006" key="3">
    <source>
        <dbReference type="Google" id="ProtNLM"/>
    </source>
</evidence>
<gene>
    <name evidence="1" type="ORF">ElyMa_003100900</name>
</gene>
<dbReference type="Proteomes" id="UP000762676">
    <property type="component" value="Unassembled WGS sequence"/>
</dbReference>